<evidence type="ECO:0000256" key="9">
    <source>
        <dbReference type="ARBA" id="ARBA00023136"/>
    </source>
</evidence>
<organism evidence="12 13">
    <name type="scientific">Gloeobacter kilaueensis (strain ATCC BAA-2537 / CCAP 1431/1 / ULC 316 / JS1)</name>
    <dbReference type="NCBI Taxonomy" id="1183438"/>
    <lineage>
        <taxon>Bacteria</taxon>
        <taxon>Bacillati</taxon>
        <taxon>Cyanobacteriota</taxon>
        <taxon>Cyanophyceae</taxon>
        <taxon>Gloeobacterales</taxon>
        <taxon>Gloeobacteraceae</taxon>
        <taxon>Gloeobacter</taxon>
    </lineage>
</organism>
<evidence type="ECO:0000313" key="13">
    <source>
        <dbReference type="Proteomes" id="UP000017396"/>
    </source>
</evidence>
<feature type="transmembrane region" description="Helical" evidence="10">
    <location>
        <begin position="37"/>
        <end position="57"/>
    </location>
</feature>
<evidence type="ECO:0000256" key="10">
    <source>
        <dbReference type="SAM" id="Phobius"/>
    </source>
</evidence>
<keyword evidence="4" id="KW-0645">Protease</keyword>
<gene>
    <name evidence="12" type="ORF">GKIL_3306</name>
</gene>
<evidence type="ECO:0000256" key="3">
    <source>
        <dbReference type="ARBA" id="ARBA00007931"/>
    </source>
</evidence>
<dbReference type="InterPro" id="IPR008915">
    <property type="entry name" value="Peptidase_M50"/>
</dbReference>
<dbReference type="RefSeq" id="WP_023174840.1">
    <property type="nucleotide sequence ID" value="NC_022600.1"/>
</dbReference>
<accession>U5QKP4</accession>
<feature type="transmembrane region" description="Helical" evidence="10">
    <location>
        <begin position="224"/>
        <end position="247"/>
    </location>
</feature>
<dbReference type="GO" id="GO:0008233">
    <property type="term" value="F:peptidase activity"/>
    <property type="evidence" value="ECO:0007669"/>
    <property type="project" value="UniProtKB-KW"/>
</dbReference>
<reference evidence="12 13" key="1">
    <citation type="journal article" date="2013" name="PLoS ONE">
        <title>Cultivation and Complete Genome Sequencing of Gloeobacter kilaueensis sp. nov., from a Lava Cave in Kilauea Caldera, Hawai'i.</title>
        <authorList>
            <person name="Saw J.H."/>
            <person name="Schatz M."/>
            <person name="Brown M.V."/>
            <person name="Kunkel D.D."/>
            <person name="Foster J.S."/>
            <person name="Shick H."/>
            <person name="Christensen S."/>
            <person name="Hou S."/>
            <person name="Wan X."/>
            <person name="Donachie S.P."/>
        </authorList>
    </citation>
    <scope>NUCLEOTIDE SEQUENCE [LARGE SCALE GENOMIC DNA]</scope>
    <source>
        <strain evidence="13">JS</strain>
    </source>
</reference>
<feature type="transmembrane region" description="Helical" evidence="10">
    <location>
        <begin position="332"/>
        <end position="359"/>
    </location>
</feature>
<dbReference type="InterPro" id="IPR044838">
    <property type="entry name" value="EGY1-like"/>
</dbReference>
<evidence type="ECO:0000256" key="6">
    <source>
        <dbReference type="ARBA" id="ARBA00022801"/>
    </source>
</evidence>
<keyword evidence="6" id="KW-0378">Hydrolase</keyword>
<feature type="transmembrane region" description="Helical" evidence="10">
    <location>
        <begin position="397"/>
        <end position="416"/>
    </location>
</feature>
<feature type="transmembrane region" description="Helical" evidence="10">
    <location>
        <begin position="253"/>
        <end position="271"/>
    </location>
</feature>
<name>U5QKP4_GLOK1</name>
<feature type="transmembrane region" description="Helical" evidence="10">
    <location>
        <begin position="63"/>
        <end position="84"/>
    </location>
</feature>
<keyword evidence="8 10" id="KW-1133">Transmembrane helix</keyword>
<dbReference type="OrthoDB" id="494312at2"/>
<dbReference type="Pfam" id="PF02163">
    <property type="entry name" value="Peptidase_M50"/>
    <property type="match status" value="1"/>
</dbReference>
<comment type="subcellular location">
    <subcellularLocation>
        <location evidence="2">Membrane</location>
        <topology evidence="2">Multi-pass membrane protein</topology>
    </subcellularLocation>
</comment>
<feature type="transmembrane region" description="Helical" evidence="10">
    <location>
        <begin position="371"/>
        <end position="391"/>
    </location>
</feature>
<protein>
    <submittedName>
        <fullName evidence="12">Peptidase M50</fullName>
    </submittedName>
</protein>
<evidence type="ECO:0000256" key="4">
    <source>
        <dbReference type="ARBA" id="ARBA00022670"/>
    </source>
</evidence>
<feature type="transmembrane region" description="Helical" evidence="10">
    <location>
        <begin position="485"/>
        <end position="507"/>
    </location>
</feature>
<evidence type="ECO:0000256" key="1">
    <source>
        <dbReference type="ARBA" id="ARBA00001947"/>
    </source>
</evidence>
<keyword evidence="5 10" id="KW-0812">Transmembrane</keyword>
<dbReference type="GO" id="GO:0016020">
    <property type="term" value="C:membrane"/>
    <property type="evidence" value="ECO:0007669"/>
    <property type="project" value="UniProtKB-SubCell"/>
</dbReference>
<sequence>MNTSALLIPTLLILGSFAFLGWGFVRARRAGRVGILAWLQAAILYLPWIGLFALFWTNVQINFGILIVILIATTGGYIWVGRLLRAAASDQEKQLRERYRAELEARRQAASDSQDGEQPVQPSALLLELEEAVAIPDPDREQLQGIFGIDTFFATESVPFRQGILYKGNLRGETELVFRTLSEKLHALFGERYQLYLLADEENRPTVLVMPTERDPFQGRKVPAAFTAALLVLMFLAVLLICIPNNVNPFSPAGLLQGLPMAGGVLFTLFAHEVGHRWQAKRYGVRLSAAFFLPLLTPFPVPPSGFAVFPGTFGSLTRIDSPPPSRRALFDIAFAGPAVGGLVSLAFLLVGLLLSSVIATQGPLTIAPDSLNVLAGILVRVLLGPIAKGQFIDLHPFAVIGLVGLQITALSLLPAGQLDGGRIVQAVYGRRTARITGIVALVLLGFIGLFVPQYLYWAVVVLLFARTPERPCLNELSETDSRRDALAILALFAMAAILLPLSPQIALRLGLGG</sequence>
<evidence type="ECO:0000256" key="7">
    <source>
        <dbReference type="ARBA" id="ARBA00022946"/>
    </source>
</evidence>
<evidence type="ECO:0000313" key="12">
    <source>
        <dbReference type="EMBL" id="AGY59552.1"/>
    </source>
</evidence>
<comment type="cofactor">
    <cofactor evidence="1">
        <name>Zn(2+)</name>
        <dbReference type="ChEBI" id="CHEBI:29105"/>
    </cofactor>
</comment>
<dbReference type="PANTHER" id="PTHR31412:SF0">
    <property type="entry name" value="ZINC METALLOPROTEASE EGY1, CHLOROPLASTIC-RELATED"/>
    <property type="match status" value="1"/>
</dbReference>
<dbReference type="PATRIC" id="fig|1183438.3.peg.3249"/>
<keyword evidence="13" id="KW-1185">Reference proteome</keyword>
<feature type="transmembrane region" description="Helical" evidence="10">
    <location>
        <begin position="6"/>
        <end position="25"/>
    </location>
</feature>
<proteinExistence type="inferred from homology"/>
<dbReference type="GO" id="GO:0006508">
    <property type="term" value="P:proteolysis"/>
    <property type="evidence" value="ECO:0007669"/>
    <property type="project" value="UniProtKB-KW"/>
</dbReference>
<evidence type="ECO:0000259" key="11">
    <source>
        <dbReference type="Pfam" id="PF02163"/>
    </source>
</evidence>
<keyword evidence="7" id="KW-0809">Transit peptide</keyword>
<dbReference type="EMBL" id="CP003587">
    <property type="protein sequence ID" value="AGY59552.1"/>
    <property type="molecule type" value="Genomic_DNA"/>
</dbReference>
<dbReference type="AlphaFoldDB" id="U5QKP4"/>
<evidence type="ECO:0000256" key="5">
    <source>
        <dbReference type="ARBA" id="ARBA00022692"/>
    </source>
</evidence>
<dbReference type="HOGENOM" id="CLU_028221_2_0_3"/>
<keyword evidence="9 10" id="KW-0472">Membrane</keyword>
<feature type="transmembrane region" description="Helical" evidence="10">
    <location>
        <begin position="437"/>
        <end position="465"/>
    </location>
</feature>
<evidence type="ECO:0000256" key="8">
    <source>
        <dbReference type="ARBA" id="ARBA00022989"/>
    </source>
</evidence>
<feature type="domain" description="Peptidase M50" evidence="11">
    <location>
        <begin position="264"/>
        <end position="435"/>
    </location>
</feature>
<dbReference type="KEGG" id="glj:GKIL_3306"/>
<dbReference type="STRING" id="1183438.GKIL_3306"/>
<dbReference type="PANTHER" id="PTHR31412">
    <property type="entry name" value="ZINC METALLOPROTEASE EGY1"/>
    <property type="match status" value="1"/>
</dbReference>
<dbReference type="Proteomes" id="UP000017396">
    <property type="component" value="Chromosome"/>
</dbReference>
<comment type="similarity">
    <text evidence="3">Belongs to the peptidase M50B family.</text>
</comment>
<evidence type="ECO:0000256" key="2">
    <source>
        <dbReference type="ARBA" id="ARBA00004141"/>
    </source>
</evidence>
<dbReference type="CDD" id="cd06160">
    <property type="entry name" value="S2P-M50_like_2"/>
    <property type="match status" value="1"/>
</dbReference>
<dbReference type="eggNOG" id="COG1994">
    <property type="taxonomic scope" value="Bacteria"/>
</dbReference>